<organism evidence="25 26">
    <name type="scientific">Candidatus Uhrbacteria bacterium GW2011_GWC1_41_20</name>
    <dbReference type="NCBI Taxonomy" id="1618983"/>
    <lineage>
        <taxon>Bacteria</taxon>
        <taxon>Candidatus Uhriibacteriota</taxon>
    </lineage>
</organism>
<dbReference type="HAMAP" id="MF_00047">
    <property type="entry name" value="Dala_Dala_lig"/>
    <property type="match status" value="1"/>
</dbReference>
<dbReference type="NCBIfam" id="NF002528">
    <property type="entry name" value="PRK01966.1-4"/>
    <property type="match status" value="1"/>
</dbReference>
<feature type="binding site" evidence="22">
    <location>
        <position position="300"/>
    </location>
    <ligand>
        <name>Mg(2+)</name>
        <dbReference type="ChEBI" id="CHEBI:18420"/>
        <label>1</label>
    </ligand>
</feature>
<dbReference type="InterPro" id="IPR016185">
    <property type="entry name" value="PreATP-grasp_dom_sf"/>
</dbReference>
<comment type="function">
    <text evidence="2 19">Cell wall formation.</text>
</comment>
<feature type="active site" evidence="20">
    <location>
        <position position="311"/>
    </location>
</feature>
<dbReference type="PROSITE" id="PS00844">
    <property type="entry name" value="DALA_DALA_LIGASE_2"/>
    <property type="match status" value="1"/>
</dbReference>
<feature type="binding site" evidence="22">
    <location>
        <position position="287"/>
    </location>
    <ligand>
        <name>Mg(2+)</name>
        <dbReference type="ChEBI" id="CHEBI:18420"/>
        <label>1</label>
    </ligand>
</feature>
<dbReference type="InterPro" id="IPR005905">
    <property type="entry name" value="D_ala_D_ala"/>
</dbReference>
<keyword evidence="11 23" id="KW-0067">ATP-binding</keyword>
<comment type="pathway">
    <text evidence="4 19">Cell wall biogenesis; peptidoglycan biosynthesis.</text>
</comment>
<dbReference type="InterPro" id="IPR013815">
    <property type="entry name" value="ATP_grasp_subdomain_1"/>
</dbReference>
<evidence type="ECO:0000256" key="20">
    <source>
        <dbReference type="PIRSR" id="PIRSR039102-1"/>
    </source>
</evidence>
<dbReference type="PROSITE" id="PS00843">
    <property type="entry name" value="DALA_DALA_LIGASE_1"/>
    <property type="match status" value="1"/>
</dbReference>
<dbReference type="Gene3D" id="3.30.1490.20">
    <property type="entry name" value="ATP-grasp fold, A domain"/>
    <property type="match status" value="1"/>
</dbReference>
<evidence type="ECO:0000256" key="12">
    <source>
        <dbReference type="ARBA" id="ARBA00022842"/>
    </source>
</evidence>
<dbReference type="Gene3D" id="3.40.50.20">
    <property type="match status" value="1"/>
</dbReference>
<evidence type="ECO:0000256" key="4">
    <source>
        <dbReference type="ARBA" id="ARBA00004752"/>
    </source>
</evidence>
<comment type="caution">
    <text evidence="25">The sequence shown here is derived from an EMBL/GenBank/DDBJ whole genome shotgun (WGS) entry which is preliminary data.</text>
</comment>
<dbReference type="InterPro" id="IPR011761">
    <property type="entry name" value="ATP-grasp"/>
</dbReference>
<keyword evidence="15 22" id="KW-0464">Manganese</keyword>
<feature type="binding site" evidence="21">
    <location>
        <begin position="166"/>
        <end position="168"/>
    </location>
    <ligand>
        <name>ATP</name>
        <dbReference type="ChEBI" id="CHEBI:30616"/>
    </ligand>
</feature>
<feature type="binding site" evidence="22">
    <location>
        <position position="300"/>
    </location>
    <ligand>
        <name>Mg(2+)</name>
        <dbReference type="ChEBI" id="CHEBI:18420"/>
        <label>2</label>
    </ligand>
</feature>
<evidence type="ECO:0000256" key="22">
    <source>
        <dbReference type="PIRSR" id="PIRSR039102-3"/>
    </source>
</evidence>
<comment type="cofactor">
    <cofactor evidence="22">
        <name>Mg(2+)</name>
        <dbReference type="ChEBI" id="CHEBI:18420"/>
    </cofactor>
    <cofactor evidence="22">
        <name>Mn(2+)</name>
        <dbReference type="ChEBI" id="CHEBI:29035"/>
    </cofactor>
    <text evidence="22">Binds 2 magnesium or manganese ions per subunit.</text>
</comment>
<comment type="similarity">
    <text evidence="5 19">Belongs to the D-alanine--D-alanine ligase family.</text>
</comment>
<evidence type="ECO:0000256" key="11">
    <source>
        <dbReference type="ARBA" id="ARBA00022840"/>
    </source>
</evidence>
<dbReference type="Pfam" id="PF01820">
    <property type="entry name" value="Dala_Dala_lig_N"/>
    <property type="match status" value="1"/>
</dbReference>
<dbReference type="EC" id="6.3.2.4" evidence="6 19"/>
<dbReference type="NCBIfam" id="TIGR01205">
    <property type="entry name" value="D_ala_D_alaTIGR"/>
    <property type="match status" value="1"/>
</dbReference>
<evidence type="ECO:0000256" key="7">
    <source>
        <dbReference type="ARBA" id="ARBA00022490"/>
    </source>
</evidence>
<evidence type="ECO:0000256" key="17">
    <source>
        <dbReference type="ARBA" id="ARBA00047614"/>
    </source>
</evidence>
<dbReference type="GO" id="GO:0046872">
    <property type="term" value="F:metal ion binding"/>
    <property type="evidence" value="ECO:0007669"/>
    <property type="project" value="UniProtKB-KW"/>
</dbReference>
<feature type="binding site" evidence="21">
    <location>
        <begin position="174"/>
        <end position="175"/>
    </location>
    <ligand>
        <name>ATP</name>
        <dbReference type="ChEBI" id="CHEBI:30616"/>
    </ligand>
</feature>
<comment type="catalytic activity">
    <reaction evidence="17 19">
        <text>2 D-alanine + ATP = D-alanyl-D-alanine + ADP + phosphate + H(+)</text>
        <dbReference type="Rhea" id="RHEA:11224"/>
        <dbReference type="ChEBI" id="CHEBI:15378"/>
        <dbReference type="ChEBI" id="CHEBI:30616"/>
        <dbReference type="ChEBI" id="CHEBI:43474"/>
        <dbReference type="ChEBI" id="CHEBI:57416"/>
        <dbReference type="ChEBI" id="CHEBI:57822"/>
        <dbReference type="ChEBI" id="CHEBI:456216"/>
        <dbReference type="EC" id="6.3.2.4"/>
    </reaction>
</comment>
<name>A0A0G0YH32_9BACT</name>
<keyword evidence="16 19" id="KW-0961">Cell wall biogenesis/degradation</keyword>
<dbReference type="NCBIfam" id="NF002378">
    <property type="entry name" value="PRK01372.1"/>
    <property type="match status" value="1"/>
</dbReference>
<proteinExistence type="inferred from homology"/>
<evidence type="ECO:0000256" key="19">
    <source>
        <dbReference type="HAMAP-Rule" id="MF_00047"/>
    </source>
</evidence>
<dbReference type="GO" id="GO:0071555">
    <property type="term" value="P:cell wall organization"/>
    <property type="evidence" value="ECO:0007669"/>
    <property type="project" value="UniProtKB-KW"/>
</dbReference>
<evidence type="ECO:0000256" key="14">
    <source>
        <dbReference type="ARBA" id="ARBA00022984"/>
    </source>
</evidence>
<dbReference type="FunFam" id="3.30.470.20:FF:000008">
    <property type="entry name" value="D-alanine--D-alanine ligase"/>
    <property type="match status" value="1"/>
</dbReference>
<keyword evidence="14 19" id="KW-0573">Peptidoglycan synthesis</keyword>
<keyword evidence="8 19" id="KW-0436">Ligase</keyword>
<dbReference type="GO" id="GO:0008360">
    <property type="term" value="P:regulation of cell shape"/>
    <property type="evidence" value="ECO:0007669"/>
    <property type="project" value="UniProtKB-KW"/>
</dbReference>
<dbReference type="PATRIC" id="fig|1618983.3.peg.237"/>
<dbReference type="GO" id="GO:0005829">
    <property type="term" value="C:cytosol"/>
    <property type="evidence" value="ECO:0007669"/>
    <property type="project" value="TreeGrafter"/>
</dbReference>
<keyword evidence="10 21" id="KW-0547">Nucleotide-binding</keyword>
<evidence type="ECO:0000256" key="3">
    <source>
        <dbReference type="ARBA" id="ARBA00004496"/>
    </source>
</evidence>
<gene>
    <name evidence="19" type="primary">ddl</name>
    <name evidence="25" type="ORF">UU50_C0004G0023</name>
</gene>
<evidence type="ECO:0000259" key="24">
    <source>
        <dbReference type="PROSITE" id="PS50975"/>
    </source>
</evidence>
<comment type="pathway">
    <text evidence="18">Glycan biosynthesis.</text>
</comment>
<dbReference type="Pfam" id="PF07478">
    <property type="entry name" value="Dala_Dala_lig_C"/>
    <property type="match status" value="1"/>
</dbReference>
<dbReference type="InterPro" id="IPR011127">
    <property type="entry name" value="Dala_Dala_lig_N"/>
</dbReference>
<dbReference type="InterPro" id="IPR011095">
    <property type="entry name" value="Dala_Dala_lig_C"/>
</dbReference>
<keyword evidence="9 22" id="KW-0479">Metal-binding</keyword>
<accession>A0A0G0YH32</accession>
<dbReference type="PROSITE" id="PS50975">
    <property type="entry name" value="ATP_GRASP"/>
    <property type="match status" value="1"/>
</dbReference>
<dbReference type="EMBL" id="LCAW01000004">
    <property type="protein sequence ID" value="KKR99642.1"/>
    <property type="molecule type" value="Genomic_DNA"/>
</dbReference>
<dbReference type="FunFam" id="3.30.1490.20:FF:000007">
    <property type="entry name" value="D-alanine--D-alanine ligase"/>
    <property type="match status" value="1"/>
</dbReference>
<evidence type="ECO:0000313" key="26">
    <source>
        <dbReference type="Proteomes" id="UP000033930"/>
    </source>
</evidence>
<feature type="domain" description="ATP-grasp" evidence="24">
    <location>
        <begin position="124"/>
        <end position="333"/>
    </location>
</feature>
<evidence type="ECO:0000256" key="23">
    <source>
        <dbReference type="PROSITE-ProRule" id="PRU00409"/>
    </source>
</evidence>
<dbReference type="GO" id="GO:0008716">
    <property type="term" value="F:D-alanine-D-alanine ligase activity"/>
    <property type="evidence" value="ECO:0007669"/>
    <property type="project" value="UniProtKB-UniRule"/>
</dbReference>
<sequence>MKKIKVGVFFGGISPEHDVSLISATGILSQIDRTRFSVKEFWINKKGQIWSGNSVLNKVMIGKDGLKLADLSKLNKQIDIAFPVLHGQGGEDGTIQGMFEMLDIPYVGCGIASSAICLDKALFNDLMEAHGICQAKYSVVDFTYQSQIECENSIQDIQKTFSFPVFVKPARAGSSIGISKVKEKKDLQKAINLAIAFDSKIVIEESIENCKEVEVAVMGSSDKTIRASVPGVVIPAAEFYDYDDKYKNNQTKFEIPANLSKPLLRKLSDLAIRVYKISNCRGLSRVDLFIDKKENIYINEINTLPGFTPISMYPTLWKASGVSYKTLITKLIHLGLKR</sequence>
<evidence type="ECO:0000256" key="18">
    <source>
        <dbReference type="ARBA" id="ARBA00060592"/>
    </source>
</evidence>
<comment type="cofactor">
    <cofactor evidence="1">
        <name>Mn(2+)</name>
        <dbReference type="ChEBI" id="CHEBI:29035"/>
    </cofactor>
</comment>
<evidence type="ECO:0000256" key="13">
    <source>
        <dbReference type="ARBA" id="ARBA00022960"/>
    </source>
</evidence>
<dbReference type="Gene3D" id="3.30.470.20">
    <property type="entry name" value="ATP-grasp fold, B domain"/>
    <property type="match status" value="1"/>
</dbReference>
<evidence type="ECO:0000256" key="8">
    <source>
        <dbReference type="ARBA" id="ARBA00022598"/>
    </source>
</evidence>
<keyword evidence="7 19" id="KW-0963">Cytoplasm</keyword>
<dbReference type="InterPro" id="IPR000291">
    <property type="entry name" value="D-Ala_lig_Van_CS"/>
</dbReference>
<evidence type="ECO:0000256" key="15">
    <source>
        <dbReference type="ARBA" id="ARBA00023211"/>
    </source>
</evidence>
<evidence type="ECO:0000256" key="9">
    <source>
        <dbReference type="ARBA" id="ARBA00022723"/>
    </source>
</evidence>
<feature type="binding site" evidence="22">
    <location>
        <position position="302"/>
    </location>
    <ligand>
        <name>Mg(2+)</name>
        <dbReference type="ChEBI" id="CHEBI:18420"/>
        <label>2</label>
    </ligand>
</feature>
<dbReference type="AlphaFoldDB" id="A0A0G0YH32"/>
<evidence type="ECO:0000313" key="25">
    <source>
        <dbReference type="EMBL" id="KKR99642.1"/>
    </source>
</evidence>
<dbReference type="GO" id="GO:0005524">
    <property type="term" value="F:ATP binding"/>
    <property type="evidence" value="ECO:0007669"/>
    <property type="project" value="UniProtKB-UniRule"/>
</dbReference>
<evidence type="ECO:0000256" key="5">
    <source>
        <dbReference type="ARBA" id="ARBA00010871"/>
    </source>
</evidence>
<dbReference type="PANTHER" id="PTHR23132:SF25">
    <property type="entry name" value="D-ALANINE--D-ALANINE LIGASE A"/>
    <property type="match status" value="1"/>
</dbReference>
<evidence type="ECO:0000256" key="10">
    <source>
        <dbReference type="ARBA" id="ARBA00022741"/>
    </source>
</evidence>
<feature type="active site" evidence="20">
    <location>
        <position position="16"/>
    </location>
</feature>
<evidence type="ECO:0000256" key="21">
    <source>
        <dbReference type="PIRSR" id="PIRSR039102-2"/>
    </source>
</evidence>
<dbReference type="GO" id="GO:0009252">
    <property type="term" value="P:peptidoglycan biosynthetic process"/>
    <property type="evidence" value="ECO:0007669"/>
    <property type="project" value="UniProtKB-UniRule"/>
</dbReference>
<comment type="subcellular location">
    <subcellularLocation>
        <location evidence="3 19">Cytoplasm</location>
    </subcellularLocation>
</comment>
<feature type="binding site" evidence="21">
    <location>
        <begin position="299"/>
        <end position="300"/>
    </location>
    <ligand>
        <name>ATP</name>
        <dbReference type="ChEBI" id="CHEBI:30616"/>
    </ligand>
</feature>
<evidence type="ECO:0000256" key="1">
    <source>
        <dbReference type="ARBA" id="ARBA00001936"/>
    </source>
</evidence>
<dbReference type="PANTHER" id="PTHR23132">
    <property type="entry name" value="D-ALANINE--D-ALANINE LIGASE"/>
    <property type="match status" value="1"/>
</dbReference>
<keyword evidence="13 19" id="KW-0133">Cell shape</keyword>
<feature type="binding site" evidence="21">
    <location>
        <position position="120"/>
    </location>
    <ligand>
        <name>ATP</name>
        <dbReference type="ChEBI" id="CHEBI:30616"/>
    </ligand>
</feature>
<dbReference type="SUPFAM" id="SSF52440">
    <property type="entry name" value="PreATP-grasp domain"/>
    <property type="match status" value="1"/>
</dbReference>
<feature type="binding site" evidence="21">
    <location>
        <begin position="204"/>
        <end position="212"/>
    </location>
    <ligand>
        <name>ATP</name>
        <dbReference type="ChEBI" id="CHEBI:30616"/>
    </ligand>
</feature>
<dbReference type="SUPFAM" id="SSF56059">
    <property type="entry name" value="Glutathione synthetase ATP-binding domain-like"/>
    <property type="match status" value="1"/>
</dbReference>
<protein>
    <recommendedName>
        <fullName evidence="6 19">D-alanine--D-alanine ligase</fullName>
        <ecNumber evidence="6 19">6.3.2.4</ecNumber>
    </recommendedName>
    <alternativeName>
        <fullName evidence="19">D-Ala-D-Ala ligase</fullName>
    </alternativeName>
    <alternativeName>
        <fullName evidence="19">D-alanylalanine synthetase</fullName>
    </alternativeName>
</protein>
<reference evidence="25 26" key="1">
    <citation type="journal article" date="2015" name="Nature">
        <title>rRNA introns, odd ribosomes, and small enigmatic genomes across a large radiation of phyla.</title>
        <authorList>
            <person name="Brown C.T."/>
            <person name="Hug L.A."/>
            <person name="Thomas B.C."/>
            <person name="Sharon I."/>
            <person name="Castelle C.J."/>
            <person name="Singh A."/>
            <person name="Wilkins M.J."/>
            <person name="Williams K.H."/>
            <person name="Banfield J.F."/>
        </authorList>
    </citation>
    <scope>NUCLEOTIDE SEQUENCE [LARGE SCALE GENOMIC DNA]</scope>
</reference>
<evidence type="ECO:0000256" key="16">
    <source>
        <dbReference type="ARBA" id="ARBA00023316"/>
    </source>
</evidence>
<keyword evidence="12 22" id="KW-0460">Magnesium</keyword>
<evidence type="ECO:0000256" key="2">
    <source>
        <dbReference type="ARBA" id="ARBA00003921"/>
    </source>
</evidence>
<evidence type="ECO:0000256" key="6">
    <source>
        <dbReference type="ARBA" id="ARBA00012216"/>
    </source>
</evidence>
<feature type="active site" evidence="20">
    <location>
        <position position="174"/>
    </location>
</feature>
<dbReference type="Proteomes" id="UP000033930">
    <property type="component" value="Unassembled WGS sequence"/>
</dbReference>
<dbReference type="PIRSF" id="PIRSF039102">
    <property type="entry name" value="Ddl/VanB"/>
    <property type="match status" value="1"/>
</dbReference>
<dbReference type="UniPathway" id="UPA00219"/>